<name>A0A1D2M5C9_ORCCI</name>
<proteinExistence type="predicted"/>
<accession>A0A1D2M5C9</accession>
<feature type="non-terminal residue" evidence="1">
    <location>
        <position position="1"/>
    </location>
</feature>
<dbReference type="AlphaFoldDB" id="A0A1D2M5C9"/>
<reference evidence="1 2" key="1">
    <citation type="journal article" date="2016" name="Genome Biol. Evol.">
        <title>Gene Family Evolution Reflects Adaptation to Soil Environmental Stressors in the Genome of the Collembolan Orchesella cincta.</title>
        <authorList>
            <person name="Faddeeva-Vakhrusheva A."/>
            <person name="Derks M.F."/>
            <person name="Anvar S.Y."/>
            <person name="Agamennone V."/>
            <person name="Suring W."/>
            <person name="Smit S."/>
            <person name="van Straalen N.M."/>
            <person name="Roelofs D."/>
        </authorList>
    </citation>
    <scope>NUCLEOTIDE SEQUENCE [LARGE SCALE GENOMIC DNA]</scope>
    <source>
        <tissue evidence="1">Mixed pool</tissue>
    </source>
</reference>
<sequence>VPALHVLAVSANAGVVIQEEHPIDWYDCSGRPTGTTFIHKLPRDSSVCSGGMQSKGLCNCGFDPVRCPDGRLLYIHP</sequence>
<comment type="caution">
    <text evidence="1">The sequence shown here is derived from an EMBL/GenBank/DDBJ whole genome shotgun (WGS) entry which is preliminary data.</text>
</comment>
<organism evidence="1 2">
    <name type="scientific">Orchesella cincta</name>
    <name type="common">Springtail</name>
    <name type="synonym">Podura cincta</name>
    <dbReference type="NCBI Taxonomy" id="48709"/>
    <lineage>
        <taxon>Eukaryota</taxon>
        <taxon>Metazoa</taxon>
        <taxon>Ecdysozoa</taxon>
        <taxon>Arthropoda</taxon>
        <taxon>Hexapoda</taxon>
        <taxon>Collembola</taxon>
        <taxon>Entomobryomorpha</taxon>
        <taxon>Entomobryoidea</taxon>
        <taxon>Orchesellidae</taxon>
        <taxon>Orchesellinae</taxon>
        <taxon>Orchesella</taxon>
    </lineage>
</organism>
<protein>
    <submittedName>
        <fullName evidence="1">Uncharacterized protein</fullName>
    </submittedName>
</protein>
<gene>
    <name evidence="1" type="ORF">Ocin01_18507</name>
</gene>
<evidence type="ECO:0000313" key="1">
    <source>
        <dbReference type="EMBL" id="ODM88175.1"/>
    </source>
</evidence>
<dbReference type="Proteomes" id="UP000094527">
    <property type="component" value="Unassembled WGS sequence"/>
</dbReference>
<dbReference type="EMBL" id="LJIJ01004010">
    <property type="protein sequence ID" value="ODM88175.1"/>
    <property type="molecule type" value="Genomic_DNA"/>
</dbReference>
<evidence type="ECO:0000313" key="2">
    <source>
        <dbReference type="Proteomes" id="UP000094527"/>
    </source>
</evidence>
<keyword evidence="2" id="KW-1185">Reference proteome</keyword>